<feature type="region of interest" description="Disordered" evidence="2">
    <location>
        <begin position="102"/>
        <end position="122"/>
    </location>
</feature>
<proteinExistence type="predicted"/>
<dbReference type="GO" id="GO:0005524">
    <property type="term" value="F:ATP binding"/>
    <property type="evidence" value="ECO:0007669"/>
    <property type="project" value="UniProtKB-UniRule"/>
</dbReference>
<dbReference type="GO" id="GO:0004672">
    <property type="term" value="F:protein kinase activity"/>
    <property type="evidence" value="ECO:0007669"/>
    <property type="project" value="InterPro"/>
</dbReference>
<feature type="region of interest" description="Disordered" evidence="2">
    <location>
        <begin position="1"/>
        <end position="31"/>
    </location>
</feature>
<feature type="domain" description="Protein kinase" evidence="3">
    <location>
        <begin position="65"/>
        <end position="122"/>
    </location>
</feature>
<dbReference type="VEuPathDB" id="FungiDB:TRICI_000043"/>
<keyword evidence="1" id="KW-0067">ATP-binding</keyword>
<dbReference type="InterPro" id="IPR011009">
    <property type="entry name" value="Kinase-like_dom_sf"/>
</dbReference>
<dbReference type="InterPro" id="IPR017441">
    <property type="entry name" value="Protein_kinase_ATP_BS"/>
</dbReference>
<evidence type="ECO:0000259" key="3">
    <source>
        <dbReference type="PROSITE" id="PS50011"/>
    </source>
</evidence>
<name>A0A642VEI9_9ASCO</name>
<evidence type="ECO:0000256" key="2">
    <source>
        <dbReference type="SAM" id="MobiDB-lite"/>
    </source>
</evidence>
<dbReference type="OrthoDB" id="1738954at2759"/>
<dbReference type="SUPFAM" id="SSF56112">
    <property type="entry name" value="Protein kinase-like (PK-like)"/>
    <property type="match status" value="1"/>
</dbReference>
<keyword evidence="5" id="KW-1185">Reference proteome</keyword>
<feature type="binding site" evidence="1">
    <location>
        <position position="94"/>
    </location>
    <ligand>
        <name>ATP</name>
        <dbReference type="ChEBI" id="CHEBI:30616"/>
    </ligand>
</feature>
<protein>
    <recommendedName>
        <fullName evidence="3">Protein kinase domain-containing protein</fullName>
    </recommendedName>
</protein>
<sequence length="122" mass="13829">MPVFEPSQPQQQQQQVFDGTGSVTRESVESSRKDAYDVAVKQIVAEEKEQRTRLPRYQGLQEDRFKLQEKIGDGAFSVVYRALDLKTNQQVAVKVIHKQDLSSSQVSTPKQHNIQTPVKGMV</sequence>
<reference evidence="4" key="1">
    <citation type="journal article" date="2019" name="G3 (Bethesda)">
        <title>Genome Assemblies of Two Rare Opportunistic Yeast Pathogens: Diutina rugosa (syn. Candida rugosa) and Trichomonascus ciferrii (syn. Candida ciferrii).</title>
        <authorList>
            <person name="Mixao V."/>
            <person name="Saus E."/>
            <person name="Hansen A.P."/>
            <person name="Lass-Florl C."/>
            <person name="Gabaldon T."/>
        </authorList>
    </citation>
    <scope>NUCLEOTIDE SEQUENCE</scope>
    <source>
        <strain evidence="4">CBS 4856</strain>
    </source>
</reference>
<accession>A0A642VEI9</accession>
<dbReference type="PROSITE" id="PS50011">
    <property type="entry name" value="PROTEIN_KINASE_DOM"/>
    <property type="match status" value="1"/>
</dbReference>
<dbReference type="AlphaFoldDB" id="A0A642VEI9"/>
<gene>
    <name evidence="4" type="ORF">TRICI_000043</name>
</gene>
<keyword evidence="1" id="KW-0547">Nucleotide-binding</keyword>
<dbReference type="Gene3D" id="3.30.200.20">
    <property type="entry name" value="Phosphorylase Kinase, domain 1"/>
    <property type="match status" value="1"/>
</dbReference>
<evidence type="ECO:0000256" key="1">
    <source>
        <dbReference type="PROSITE-ProRule" id="PRU10141"/>
    </source>
</evidence>
<organism evidence="4 5">
    <name type="scientific">Trichomonascus ciferrii</name>
    <dbReference type="NCBI Taxonomy" id="44093"/>
    <lineage>
        <taxon>Eukaryota</taxon>
        <taxon>Fungi</taxon>
        <taxon>Dikarya</taxon>
        <taxon>Ascomycota</taxon>
        <taxon>Saccharomycotina</taxon>
        <taxon>Dipodascomycetes</taxon>
        <taxon>Dipodascales</taxon>
        <taxon>Trichomonascaceae</taxon>
        <taxon>Trichomonascus</taxon>
        <taxon>Trichomonascus ciferrii complex</taxon>
    </lineage>
</organism>
<dbReference type="InterPro" id="IPR000719">
    <property type="entry name" value="Prot_kinase_dom"/>
</dbReference>
<evidence type="ECO:0000313" key="5">
    <source>
        <dbReference type="Proteomes" id="UP000761534"/>
    </source>
</evidence>
<evidence type="ECO:0000313" key="4">
    <source>
        <dbReference type="EMBL" id="KAA8917805.1"/>
    </source>
</evidence>
<comment type="caution">
    <text evidence="4">The sequence shown here is derived from an EMBL/GenBank/DDBJ whole genome shotgun (WGS) entry which is preliminary data.</text>
</comment>
<feature type="compositionally biased region" description="Polar residues" evidence="2">
    <location>
        <begin position="102"/>
        <end position="116"/>
    </location>
</feature>
<dbReference type="PROSITE" id="PS00107">
    <property type="entry name" value="PROTEIN_KINASE_ATP"/>
    <property type="match status" value="1"/>
</dbReference>
<dbReference type="Proteomes" id="UP000761534">
    <property type="component" value="Unassembled WGS sequence"/>
</dbReference>
<dbReference type="EMBL" id="SWFS01000008">
    <property type="protein sequence ID" value="KAA8917805.1"/>
    <property type="molecule type" value="Genomic_DNA"/>
</dbReference>